<evidence type="ECO:0000256" key="2">
    <source>
        <dbReference type="ARBA" id="ARBA00022692"/>
    </source>
</evidence>
<dbReference type="InterPro" id="IPR001516">
    <property type="entry name" value="Proton_antipo_N"/>
</dbReference>
<dbReference type="PANTHER" id="PTHR42829:SF2">
    <property type="entry name" value="NADH-UBIQUINONE OXIDOREDUCTASE CHAIN 5"/>
    <property type="match status" value="1"/>
</dbReference>
<comment type="caution">
    <text evidence="9">The sequence shown here is derived from an EMBL/GenBank/DDBJ whole genome shotgun (WGS) entry which is preliminary data.</text>
</comment>
<feature type="transmembrane region" description="Helical" evidence="6">
    <location>
        <begin position="429"/>
        <end position="450"/>
    </location>
</feature>
<dbReference type="InterPro" id="IPR003945">
    <property type="entry name" value="NU5C-like"/>
</dbReference>
<feature type="domain" description="NADH-Ubiquinone oxidoreductase (complex I) chain 5 N-terminal" evidence="8">
    <location>
        <begin position="63"/>
        <end position="105"/>
    </location>
</feature>
<dbReference type="InterPro" id="IPR001750">
    <property type="entry name" value="ND/Mrp_TM"/>
</dbReference>
<feature type="transmembrane region" description="Helical" evidence="6">
    <location>
        <begin position="104"/>
        <end position="122"/>
    </location>
</feature>
<dbReference type="Pfam" id="PF00361">
    <property type="entry name" value="Proton_antipo_M"/>
    <property type="match status" value="1"/>
</dbReference>
<keyword evidence="3 6" id="KW-1133">Transmembrane helix</keyword>
<keyword evidence="4 6" id="KW-0472">Membrane</keyword>
<dbReference type="GO" id="GO:0015990">
    <property type="term" value="P:electron transport coupled proton transport"/>
    <property type="evidence" value="ECO:0007669"/>
    <property type="project" value="TreeGrafter"/>
</dbReference>
<dbReference type="Proteomes" id="UP001108027">
    <property type="component" value="Unassembled WGS sequence"/>
</dbReference>
<dbReference type="Pfam" id="PF00662">
    <property type="entry name" value="Proton_antipo_N"/>
    <property type="match status" value="1"/>
</dbReference>
<feature type="transmembrane region" description="Helical" evidence="6">
    <location>
        <begin position="470"/>
        <end position="489"/>
    </location>
</feature>
<feature type="transmembrane region" description="Helical" evidence="6">
    <location>
        <begin position="352"/>
        <end position="370"/>
    </location>
</feature>
<evidence type="ECO:0000259" key="8">
    <source>
        <dbReference type="Pfam" id="PF00662"/>
    </source>
</evidence>
<feature type="transmembrane region" description="Helical" evidence="6">
    <location>
        <begin position="128"/>
        <end position="146"/>
    </location>
</feature>
<evidence type="ECO:0000259" key="7">
    <source>
        <dbReference type="Pfam" id="PF00361"/>
    </source>
</evidence>
<dbReference type="PRINTS" id="PR01434">
    <property type="entry name" value="NADHDHGNASE5"/>
</dbReference>
<dbReference type="Gene3D" id="1.20.5.2700">
    <property type="match status" value="1"/>
</dbReference>
<dbReference type="RefSeq" id="WP_228235288.1">
    <property type="nucleotide sequence ID" value="NZ_JAJGNA010000046.1"/>
</dbReference>
<dbReference type="GO" id="GO:0008137">
    <property type="term" value="F:NADH dehydrogenase (ubiquinone) activity"/>
    <property type="evidence" value="ECO:0007669"/>
    <property type="project" value="InterPro"/>
</dbReference>
<dbReference type="PANTHER" id="PTHR42829">
    <property type="entry name" value="NADH-UBIQUINONE OXIDOREDUCTASE CHAIN 5"/>
    <property type="match status" value="1"/>
</dbReference>
<dbReference type="EMBL" id="JAJGNA010000046">
    <property type="protein sequence ID" value="MCC4310575.1"/>
    <property type="molecule type" value="Genomic_DNA"/>
</dbReference>
<proteinExistence type="predicted"/>
<feature type="domain" description="NADH:quinone oxidoreductase/Mrp antiporter transmembrane" evidence="7">
    <location>
        <begin position="121"/>
        <end position="401"/>
    </location>
</feature>
<feature type="transmembrane region" description="Helical" evidence="6">
    <location>
        <begin position="72"/>
        <end position="92"/>
    </location>
</feature>
<evidence type="ECO:0000256" key="6">
    <source>
        <dbReference type="SAM" id="Phobius"/>
    </source>
</evidence>
<accession>A0A9Q3YR83</accession>
<evidence type="ECO:0000256" key="4">
    <source>
        <dbReference type="ARBA" id="ARBA00023136"/>
    </source>
</evidence>
<feature type="transmembrane region" description="Helical" evidence="6">
    <location>
        <begin position="390"/>
        <end position="408"/>
    </location>
</feature>
<evidence type="ECO:0000313" key="9">
    <source>
        <dbReference type="EMBL" id="MCC4310575.1"/>
    </source>
</evidence>
<evidence type="ECO:0000256" key="1">
    <source>
        <dbReference type="ARBA" id="ARBA00004127"/>
    </source>
</evidence>
<dbReference type="GO" id="GO:0042773">
    <property type="term" value="P:ATP synthesis coupled electron transport"/>
    <property type="evidence" value="ECO:0007669"/>
    <property type="project" value="InterPro"/>
</dbReference>
<feature type="transmembrane region" description="Helical" evidence="6">
    <location>
        <begin position="167"/>
        <end position="187"/>
    </location>
</feature>
<dbReference type="GO" id="GO:0003954">
    <property type="term" value="F:NADH dehydrogenase activity"/>
    <property type="evidence" value="ECO:0007669"/>
    <property type="project" value="TreeGrafter"/>
</dbReference>
<dbReference type="AlphaFoldDB" id="A0A9Q3YR83"/>
<feature type="transmembrane region" description="Helical" evidence="6">
    <location>
        <begin position="230"/>
        <end position="252"/>
    </location>
</feature>
<dbReference type="GO" id="GO:0016020">
    <property type="term" value="C:membrane"/>
    <property type="evidence" value="ECO:0007669"/>
    <property type="project" value="UniProtKB-SubCell"/>
</dbReference>
<sequence length="636" mass="65740">MSDLVFPIVFPLLAAAAILLLRRGAAILALAGVALSLAASLRLLGATASGDSAPLVLPGLPDLPLRLTAEPLTALFSVLVAAVATCVLIYSVGYMKRESGLPRFFALMSLFVAAMQALVLAGDWILVLVAWELIGLCSYLLIGFWFQRPEAANAASRAFLYTRSADLGLYIAIFILIGAAGTSQIAATLNVDGGTAVAAGLLLLLAAMGKSAQVPLQDWLMRAMAGPTPVSALLHSATLVAAGAILLIRVAPLLAPNVLLAIGLVGGITTVAAGLIALAERDLKRLLAASTASQYGLMLIAVGAGVPLAALLHLLAHAAIKSGLFLATGEFQHARGGTALERLRGVGRVRPWTFLGFALAAMALVGAPPLSGFFSKDAVIAAALSAPSTAWLAPLALAGTLLTGAYLARALRMLWLEREEGESESRPVAGARWMGVGVWALVIPAVFLGLTFGPIEALLGLPGPEAHGTTAMLFGLLAAVVGLALGWLVPAPRLLGPFHPWAQSGLVIAGGLTFWIGRPAMAIAYGCQRLERGLYATVLSVGRGGLFIARGCGRVERGLYAAVLCTGRASLAVAHLVRVGDERRIDGLIFSLVAGVRGWGDRARSLQSGWIHHSLAISAVVTAVTLIILLSASLSF</sequence>
<keyword evidence="2 5" id="KW-0812">Transmembrane</keyword>
<protein>
    <submittedName>
        <fullName evidence="9">NADH-quinone oxidoreductase subunit L</fullName>
    </submittedName>
</protein>
<dbReference type="GO" id="GO:0012505">
    <property type="term" value="C:endomembrane system"/>
    <property type="evidence" value="ECO:0007669"/>
    <property type="project" value="UniProtKB-SubCell"/>
</dbReference>
<gene>
    <name evidence="9" type="ORF">LL252_18580</name>
</gene>
<evidence type="ECO:0000256" key="3">
    <source>
        <dbReference type="ARBA" id="ARBA00022989"/>
    </source>
</evidence>
<comment type="subcellular location">
    <subcellularLocation>
        <location evidence="1">Endomembrane system</location>
        <topology evidence="1">Multi-pass membrane protein</topology>
    </subcellularLocation>
    <subcellularLocation>
        <location evidence="5">Membrane</location>
        <topology evidence="5">Multi-pass membrane protein</topology>
    </subcellularLocation>
</comment>
<reference evidence="9" key="1">
    <citation type="submission" date="2021-10" db="EMBL/GenBank/DDBJ databases">
        <title>The diversity and Nitrogen Metabolism of Culturable Nitrate-Utilizing Bacteria Within the Oxygen Minimum Zone of the Changjiang (Yangtze River)Estuary.</title>
        <authorList>
            <person name="Zhang D."/>
            <person name="Zheng J."/>
            <person name="Liu S."/>
            <person name="He W."/>
        </authorList>
    </citation>
    <scope>NUCLEOTIDE SEQUENCE</scope>
    <source>
        <strain evidence="9">FXH-223</strain>
    </source>
</reference>
<name>A0A9Q3YR83_9GAMM</name>
<feature type="transmembrane region" description="Helical" evidence="6">
    <location>
        <begin position="614"/>
        <end position="634"/>
    </location>
</feature>
<organism evidence="9 10">
    <name type="scientific">Alloalcanivorax marinus</name>
    <dbReference type="NCBI Taxonomy" id="1177169"/>
    <lineage>
        <taxon>Bacteria</taxon>
        <taxon>Pseudomonadati</taxon>
        <taxon>Pseudomonadota</taxon>
        <taxon>Gammaproteobacteria</taxon>
        <taxon>Oceanospirillales</taxon>
        <taxon>Alcanivoracaceae</taxon>
        <taxon>Alloalcanivorax</taxon>
    </lineage>
</organism>
<evidence type="ECO:0000256" key="5">
    <source>
        <dbReference type="RuleBase" id="RU000320"/>
    </source>
</evidence>
<feature type="transmembrane region" description="Helical" evidence="6">
    <location>
        <begin position="258"/>
        <end position="279"/>
    </location>
</feature>
<evidence type="ECO:0000313" key="10">
    <source>
        <dbReference type="Proteomes" id="UP001108027"/>
    </source>
</evidence>
<keyword evidence="10" id="KW-1185">Reference proteome</keyword>